<dbReference type="EMBL" id="MFJZ01000034">
    <property type="protein sequence ID" value="OGG29872.1"/>
    <property type="molecule type" value="Genomic_DNA"/>
</dbReference>
<protein>
    <recommendedName>
        <fullName evidence="3">Nucleoside 2-deoxyribosyltransferase</fullName>
    </recommendedName>
</protein>
<proteinExistence type="predicted"/>
<gene>
    <name evidence="1" type="ORF">A2973_00910</name>
</gene>
<accession>A0A1F6AZF9</accession>
<sequence>MEKPTPEEFMRAPVAFLAIKFEGQSEQKSYGEALISTLKETGLGVSCLVQQEDWGDKPHPTPLTAAFDLIDQSDLVILDAGSGTGFGMGAEAGYARALKKPVILICPKGTTLKKTRRDAASVIIEYETPQDLKNQMGQAVKALRDGGRLLTVSLTRESR</sequence>
<comment type="caution">
    <text evidence="1">The sequence shown here is derived from an EMBL/GenBank/DDBJ whole genome shotgun (WGS) entry which is preliminary data.</text>
</comment>
<name>A0A1F6AZF9_9BACT</name>
<dbReference type="SUPFAM" id="SSF52309">
    <property type="entry name" value="N-(deoxy)ribosyltransferase-like"/>
    <property type="match status" value="1"/>
</dbReference>
<dbReference type="AlphaFoldDB" id="A0A1F6AZF9"/>
<reference evidence="1 2" key="1">
    <citation type="journal article" date="2016" name="Nat. Commun.">
        <title>Thousands of microbial genomes shed light on interconnected biogeochemical processes in an aquifer system.</title>
        <authorList>
            <person name="Anantharaman K."/>
            <person name="Brown C.T."/>
            <person name="Hug L.A."/>
            <person name="Sharon I."/>
            <person name="Castelle C.J."/>
            <person name="Probst A.J."/>
            <person name="Thomas B.C."/>
            <person name="Singh A."/>
            <person name="Wilkins M.J."/>
            <person name="Karaoz U."/>
            <person name="Brodie E.L."/>
            <person name="Williams K.H."/>
            <person name="Hubbard S.S."/>
            <person name="Banfield J.F."/>
        </authorList>
    </citation>
    <scope>NUCLEOTIDE SEQUENCE [LARGE SCALE GENOMIC DNA]</scope>
</reference>
<evidence type="ECO:0000313" key="2">
    <source>
        <dbReference type="Proteomes" id="UP000176409"/>
    </source>
</evidence>
<evidence type="ECO:0008006" key="3">
    <source>
        <dbReference type="Google" id="ProtNLM"/>
    </source>
</evidence>
<dbReference type="Gene3D" id="3.40.50.450">
    <property type="match status" value="1"/>
</dbReference>
<organism evidence="1 2">
    <name type="scientific">Candidatus Gottesmanbacteria bacterium RIFCSPLOWO2_01_FULL_49_10</name>
    <dbReference type="NCBI Taxonomy" id="1798396"/>
    <lineage>
        <taxon>Bacteria</taxon>
        <taxon>Candidatus Gottesmaniibacteriota</taxon>
    </lineage>
</organism>
<evidence type="ECO:0000313" key="1">
    <source>
        <dbReference type="EMBL" id="OGG29872.1"/>
    </source>
</evidence>
<dbReference type="Proteomes" id="UP000176409">
    <property type="component" value="Unassembled WGS sequence"/>
</dbReference>